<dbReference type="NCBIfam" id="TIGR00624">
    <property type="entry name" value="tag"/>
    <property type="match status" value="1"/>
</dbReference>
<feature type="binding site" evidence="9">
    <location>
        <position position="14"/>
    </location>
    <ligand>
        <name>Zn(2+)</name>
        <dbReference type="ChEBI" id="CHEBI:29105"/>
    </ligand>
</feature>
<dbReference type="InterPro" id="IPR005019">
    <property type="entry name" value="Adenine_glyco"/>
</dbReference>
<dbReference type="FunFam" id="1.10.340.30:FF:000009">
    <property type="entry name" value="DNA-3-methyladenine glycosylase I"/>
    <property type="match status" value="1"/>
</dbReference>
<dbReference type="FunCoup" id="A0A1B1AN13">
    <property type="interactions" value="113"/>
</dbReference>
<evidence type="ECO:0000256" key="5">
    <source>
        <dbReference type="ARBA" id="ARBA00023204"/>
    </source>
</evidence>
<keyword evidence="1 9" id="KW-0479">Metal-binding</keyword>
<feature type="binding site" evidence="9">
    <location>
        <position position="185"/>
    </location>
    <ligand>
        <name>Zn(2+)</name>
        <dbReference type="ChEBI" id="CHEBI:29105"/>
    </ligand>
</feature>
<evidence type="ECO:0000256" key="4">
    <source>
        <dbReference type="ARBA" id="ARBA00022833"/>
    </source>
</evidence>
<accession>A0A1B1AN13</accession>
<evidence type="ECO:0000256" key="9">
    <source>
        <dbReference type="PIRSR" id="PIRSR604597-1"/>
    </source>
</evidence>
<dbReference type="EC" id="3.2.2.20" evidence="8"/>
<comment type="catalytic activity">
    <reaction evidence="6">
        <text>Hydrolysis of alkylated DNA, releasing 3-methyladenine.</text>
        <dbReference type="EC" id="3.2.2.20"/>
    </reaction>
</comment>
<proteinExistence type="predicted"/>
<sequence length="201" mass="22669">MAAKKASKADLPRCKWPGSDPLYLAYHDHEWGVPLRDGRALFEMLQLEGAQAGLSWITILRKRENYRRAFDGFDPVKIARYTPAKIEKLMADEGIVRNRLKIEGVVSSAKAYLAMEKEGLGFSEFLWDFVDGEPILNRLKPGGPIPAETDISQAMSKALKKRGFKFVGPTIIYAFMQAVGMVNDHLVTCYRHPEFKKHAKG</sequence>
<dbReference type="GO" id="GO:0046872">
    <property type="term" value="F:metal ion binding"/>
    <property type="evidence" value="ECO:0007669"/>
    <property type="project" value="UniProtKB-KW"/>
</dbReference>
<evidence type="ECO:0000313" key="11">
    <source>
        <dbReference type="Proteomes" id="UP000092498"/>
    </source>
</evidence>
<feature type="binding site" evidence="9">
    <location>
        <position position="189"/>
    </location>
    <ligand>
        <name>Zn(2+)</name>
        <dbReference type="ChEBI" id="CHEBI:29105"/>
    </ligand>
</feature>
<evidence type="ECO:0000256" key="6">
    <source>
        <dbReference type="ARBA" id="ARBA00052558"/>
    </source>
</evidence>
<feature type="binding site" evidence="9">
    <location>
        <position position="27"/>
    </location>
    <ligand>
        <name>Zn(2+)</name>
        <dbReference type="ChEBI" id="CHEBI:29105"/>
    </ligand>
</feature>
<dbReference type="InterPro" id="IPR004597">
    <property type="entry name" value="Tag"/>
</dbReference>
<dbReference type="InterPro" id="IPR052891">
    <property type="entry name" value="DNA-3mA_glycosylase"/>
</dbReference>
<dbReference type="AlphaFoldDB" id="A0A1B1AN13"/>
<evidence type="ECO:0000256" key="3">
    <source>
        <dbReference type="ARBA" id="ARBA00022801"/>
    </source>
</evidence>
<dbReference type="OrthoDB" id="9807664at2"/>
<dbReference type="InterPro" id="IPR011257">
    <property type="entry name" value="DNA_glycosylase"/>
</dbReference>
<gene>
    <name evidence="10" type="ORF">ATE48_02270</name>
</gene>
<keyword evidence="2" id="KW-0227">DNA damage</keyword>
<dbReference type="RefSeq" id="WP_066774511.1">
    <property type="nucleotide sequence ID" value="NZ_CP013244.1"/>
</dbReference>
<dbReference type="GO" id="GO:0008725">
    <property type="term" value="F:DNA-3-methyladenine glycosylase activity"/>
    <property type="evidence" value="ECO:0007669"/>
    <property type="project" value="UniProtKB-EC"/>
</dbReference>
<evidence type="ECO:0000256" key="7">
    <source>
        <dbReference type="ARBA" id="ARBA00057608"/>
    </source>
</evidence>
<dbReference type="Gene3D" id="1.10.340.30">
    <property type="entry name" value="Hypothetical protein, domain 2"/>
    <property type="match status" value="1"/>
</dbReference>
<dbReference type="EMBL" id="CP013244">
    <property type="protein sequence ID" value="ANP47910.1"/>
    <property type="molecule type" value="Genomic_DNA"/>
</dbReference>
<evidence type="ECO:0000256" key="8">
    <source>
        <dbReference type="ARBA" id="ARBA00066766"/>
    </source>
</evidence>
<dbReference type="PANTHER" id="PTHR30037">
    <property type="entry name" value="DNA-3-METHYLADENINE GLYCOSYLASE 1"/>
    <property type="match status" value="1"/>
</dbReference>
<keyword evidence="11" id="KW-1185">Reference proteome</keyword>
<dbReference type="GO" id="GO:0006284">
    <property type="term" value="P:base-excision repair"/>
    <property type="evidence" value="ECO:0007669"/>
    <property type="project" value="InterPro"/>
</dbReference>
<dbReference type="SUPFAM" id="SSF48150">
    <property type="entry name" value="DNA-glycosylase"/>
    <property type="match status" value="1"/>
</dbReference>
<evidence type="ECO:0000256" key="1">
    <source>
        <dbReference type="ARBA" id="ARBA00022723"/>
    </source>
</evidence>
<keyword evidence="4 9" id="KW-0862">Zinc</keyword>
<dbReference type="STRING" id="1759059.ATE48_02270"/>
<organism evidence="10 11">
    <name type="scientific">Candidatus Viadribacter manganicus</name>
    <dbReference type="NCBI Taxonomy" id="1759059"/>
    <lineage>
        <taxon>Bacteria</taxon>
        <taxon>Pseudomonadati</taxon>
        <taxon>Pseudomonadota</taxon>
        <taxon>Alphaproteobacteria</taxon>
        <taxon>Hyphomonadales</taxon>
        <taxon>Hyphomonadaceae</taxon>
        <taxon>Candidatus Viadribacter</taxon>
    </lineage>
</organism>
<keyword evidence="3" id="KW-0378">Hydrolase</keyword>
<dbReference type="KEGG" id="cbot:ATE48_02270"/>
<dbReference type="PANTHER" id="PTHR30037:SF4">
    <property type="entry name" value="DNA-3-METHYLADENINE GLYCOSYLASE I"/>
    <property type="match status" value="1"/>
</dbReference>
<dbReference type="Pfam" id="PF03352">
    <property type="entry name" value="Adenine_glyco"/>
    <property type="match status" value="1"/>
</dbReference>
<evidence type="ECO:0000313" key="10">
    <source>
        <dbReference type="EMBL" id="ANP47910.1"/>
    </source>
</evidence>
<comment type="function">
    <text evidence="7">Hydrolysis of the deoxyribose N-glycosidic bond to excise 3-methyladenine from the damaged DNA polymer formed by alkylation lesions.</text>
</comment>
<reference evidence="10 11" key="1">
    <citation type="submission" date="2015-11" db="EMBL/GenBank/DDBJ databases">
        <title>Whole-Genome Sequence of Candidatus Oderbacter manganicum from the National Park Lower Oder Valley, Germany.</title>
        <authorList>
            <person name="Braun B."/>
            <person name="Liere K."/>
            <person name="Szewzyk U."/>
        </authorList>
    </citation>
    <scope>NUCLEOTIDE SEQUENCE [LARGE SCALE GENOMIC DNA]</scope>
    <source>
        <strain evidence="10 11">OTSz_A_272</strain>
    </source>
</reference>
<dbReference type="InParanoid" id="A0A1B1AN13"/>
<keyword evidence="5" id="KW-0234">DNA repair</keyword>
<name>A0A1B1AN13_9PROT</name>
<protein>
    <recommendedName>
        <fullName evidence="8">DNA-3-methyladenine glycosylase I</fullName>
        <ecNumber evidence="8">3.2.2.20</ecNumber>
    </recommendedName>
</protein>
<evidence type="ECO:0000256" key="2">
    <source>
        <dbReference type="ARBA" id="ARBA00022763"/>
    </source>
</evidence>
<dbReference type="Proteomes" id="UP000092498">
    <property type="component" value="Chromosome"/>
</dbReference>